<organism evidence="3 4">
    <name type="scientific">Aequitasia blattaphilus</name>
    <dbReference type="NCBI Taxonomy" id="2949332"/>
    <lineage>
        <taxon>Bacteria</taxon>
        <taxon>Bacillati</taxon>
        <taxon>Bacillota</taxon>
        <taxon>Clostridia</taxon>
        <taxon>Lachnospirales</taxon>
        <taxon>Lachnospiraceae</taxon>
        <taxon>Aequitasia</taxon>
    </lineage>
</organism>
<evidence type="ECO:0000313" key="3">
    <source>
        <dbReference type="EMBL" id="MCP1102142.1"/>
    </source>
</evidence>
<comment type="caution">
    <text evidence="3">The sequence shown here is derived from an EMBL/GenBank/DDBJ whole genome shotgun (WGS) entry which is preliminary data.</text>
</comment>
<dbReference type="InterPro" id="IPR025588">
    <property type="entry name" value="YcxB-like_C"/>
</dbReference>
<feature type="transmembrane region" description="Helical" evidence="1">
    <location>
        <begin position="29"/>
        <end position="47"/>
    </location>
</feature>
<keyword evidence="1" id="KW-1133">Transmembrane helix</keyword>
<evidence type="ECO:0000313" key="4">
    <source>
        <dbReference type="Proteomes" id="UP001523566"/>
    </source>
</evidence>
<evidence type="ECO:0000256" key="1">
    <source>
        <dbReference type="SAM" id="Phobius"/>
    </source>
</evidence>
<feature type="domain" description="YcxB-like C-terminal" evidence="2">
    <location>
        <begin position="96"/>
        <end position="146"/>
    </location>
</feature>
<proteinExistence type="predicted"/>
<accession>A0ABT1ECD5</accession>
<dbReference type="Pfam" id="PF14317">
    <property type="entry name" value="YcxB"/>
    <property type="match status" value="1"/>
</dbReference>
<dbReference type="RefSeq" id="WP_262065927.1">
    <property type="nucleotide sequence ID" value="NZ_JAMXOD010000008.1"/>
</dbReference>
<feature type="transmembrane region" description="Helical" evidence="1">
    <location>
        <begin position="53"/>
        <end position="74"/>
    </location>
</feature>
<gene>
    <name evidence="3" type="ORF">NK125_06880</name>
</gene>
<protein>
    <submittedName>
        <fullName evidence="3">YcxB family protein</fullName>
    </submittedName>
</protein>
<evidence type="ECO:0000259" key="2">
    <source>
        <dbReference type="Pfam" id="PF14317"/>
    </source>
</evidence>
<keyword evidence="1" id="KW-0812">Transmembrane</keyword>
<reference evidence="3 4" key="1">
    <citation type="journal article" date="2022" name="Genome Biol. Evol.">
        <title>Host diet, physiology and behaviors set the stage for Lachnospiraceae cladogenesis.</title>
        <authorList>
            <person name="Vera-Ponce De Leon A."/>
            <person name="Schneider M."/>
            <person name="Jahnes B.C."/>
            <person name="Sadowski V."/>
            <person name="Camuy-Velez L.A."/>
            <person name="Duan J."/>
            <person name="Sabree Z.L."/>
        </authorList>
    </citation>
    <scope>NUCLEOTIDE SEQUENCE [LARGE SCALE GENOMIC DNA]</scope>
    <source>
        <strain evidence="3 4">PAL113</strain>
    </source>
</reference>
<name>A0ABT1ECD5_9FIRM</name>
<keyword evidence="4" id="KW-1185">Reference proteome</keyword>
<dbReference type="EMBL" id="JAMZFW010000008">
    <property type="protein sequence ID" value="MCP1102142.1"/>
    <property type="molecule type" value="Genomic_DNA"/>
</dbReference>
<sequence length="167" mass="19542">MVEKISVKLSKKELFDFLLYHTYSKPMGLFVNVLGMAVVFSGCIMLLTGKISVIQFALYIAAAVLFLGYTPITLKHKAKKEIEKNKIYHQEWNYEFDDSGIRISYDENSKFYPWEDMKRMVTTPQTIGLYYEEDNALIIPKKDFNDKFLPIIHMVVDHLGLQNVRFR</sequence>
<keyword evidence="1" id="KW-0472">Membrane</keyword>
<dbReference type="Proteomes" id="UP001523566">
    <property type="component" value="Unassembled WGS sequence"/>
</dbReference>